<evidence type="ECO:0000313" key="2">
    <source>
        <dbReference type="EMBL" id="PKI41448.1"/>
    </source>
</evidence>
<dbReference type="EMBL" id="PGOL01003371">
    <property type="protein sequence ID" value="PKI41448.1"/>
    <property type="molecule type" value="Genomic_DNA"/>
</dbReference>
<accession>A0A2I0IBS8</accession>
<dbReference type="Proteomes" id="UP000233551">
    <property type="component" value="Unassembled WGS sequence"/>
</dbReference>
<dbReference type="AlphaFoldDB" id="A0A2I0IBS8"/>
<keyword evidence="3" id="KW-1185">Reference proteome</keyword>
<reference evidence="2 3" key="1">
    <citation type="submission" date="2017-11" db="EMBL/GenBank/DDBJ databases">
        <title>De-novo sequencing of pomegranate (Punica granatum L.) genome.</title>
        <authorList>
            <person name="Akparov Z."/>
            <person name="Amiraslanov A."/>
            <person name="Hajiyeva S."/>
            <person name="Abbasov M."/>
            <person name="Kaur K."/>
            <person name="Hamwieh A."/>
            <person name="Solovyev V."/>
            <person name="Salamov A."/>
            <person name="Braich B."/>
            <person name="Kosarev P."/>
            <person name="Mahmoud A."/>
            <person name="Hajiyev E."/>
            <person name="Babayeva S."/>
            <person name="Izzatullayeva V."/>
            <person name="Mammadov A."/>
            <person name="Mammadov A."/>
            <person name="Sharifova S."/>
            <person name="Ojaghi J."/>
            <person name="Eynullazada K."/>
            <person name="Bayramov B."/>
            <person name="Abdulazimova A."/>
            <person name="Shahmuradov I."/>
        </authorList>
    </citation>
    <scope>NUCLEOTIDE SEQUENCE [LARGE SCALE GENOMIC DNA]</scope>
    <source>
        <strain evidence="3">cv. AG2017</strain>
        <tissue evidence="2">Leaf</tissue>
    </source>
</reference>
<protein>
    <submittedName>
        <fullName evidence="2">Uncharacterized protein</fullName>
    </submittedName>
</protein>
<comment type="caution">
    <text evidence="2">The sequence shown here is derived from an EMBL/GenBank/DDBJ whole genome shotgun (WGS) entry which is preliminary data.</text>
</comment>
<sequence>MRVPKCNAAWECPPSWGRATDAREKELPLAILQPEGRGPASYPGLGAGRVGPGRDGPRSGGVDWAGMGRVGRTEPDTGWGRCWWAGPLLDWTGTAGPGR</sequence>
<proteinExistence type="predicted"/>
<feature type="compositionally biased region" description="Gly residues" evidence="1">
    <location>
        <begin position="45"/>
        <end position="54"/>
    </location>
</feature>
<evidence type="ECO:0000313" key="3">
    <source>
        <dbReference type="Proteomes" id="UP000233551"/>
    </source>
</evidence>
<gene>
    <name evidence="2" type="ORF">CRG98_038164</name>
</gene>
<evidence type="ECO:0000256" key="1">
    <source>
        <dbReference type="SAM" id="MobiDB-lite"/>
    </source>
</evidence>
<organism evidence="2 3">
    <name type="scientific">Punica granatum</name>
    <name type="common">Pomegranate</name>
    <dbReference type="NCBI Taxonomy" id="22663"/>
    <lineage>
        <taxon>Eukaryota</taxon>
        <taxon>Viridiplantae</taxon>
        <taxon>Streptophyta</taxon>
        <taxon>Embryophyta</taxon>
        <taxon>Tracheophyta</taxon>
        <taxon>Spermatophyta</taxon>
        <taxon>Magnoliopsida</taxon>
        <taxon>eudicotyledons</taxon>
        <taxon>Gunneridae</taxon>
        <taxon>Pentapetalae</taxon>
        <taxon>rosids</taxon>
        <taxon>malvids</taxon>
        <taxon>Myrtales</taxon>
        <taxon>Lythraceae</taxon>
        <taxon>Punica</taxon>
    </lineage>
</organism>
<name>A0A2I0IBS8_PUNGR</name>
<feature type="region of interest" description="Disordered" evidence="1">
    <location>
        <begin position="32"/>
        <end position="78"/>
    </location>
</feature>